<feature type="transmembrane region" description="Helical" evidence="6">
    <location>
        <begin position="128"/>
        <end position="150"/>
    </location>
</feature>
<feature type="transmembrane region" description="Helical" evidence="6">
    <location>
        <begin position="195"/>
        <end position="212"/>
    </location>
</feature>
<dbReference type="GO" id="GO:0005886">
    <property type="term" value="C:plasma membrane"/>
    <property type="evidence" value="ECO:0007669"/>
    <property type="project" value="UniProtKB-SubCell"/>
</dbReference>
<accession>A0A1F8GTC7</accession>
<feature type="transmembrane region" description="Helical" evidence="6">
    <location>
        <begin position="92"/>
        <end position="116"/>
    </location>
</feature>
<evidence type="ECO:0000313" key="8">
    <source>
        <dbReference type="Proteomes" id="UP000178444"/>
    </source>
</evidence>
<keyword evidence="4 6" id="KW-1133">Transmembrane helix</keyword>
<dbReference type="PANTHER" id="PTHR30250">
    <property type="entry name" value="PST FAMILY PREDICTED COLANIC ACID TRANSPORTER"/>
    <property type="match status" value="1"/>
</dbReference>
<feature type="transmembrane region" description="Helical" evidence="6">
    <location>
        <begin position="279"/>
        <end position="297"/>
    </location>
</feature>
<feature type="transmembrane region" description="Helical" evidence="6">
    <location>
        <begin position="383"/>
        <end position="403"/>
    </location>
</feature>
<dbReference type="InterPro" id="IPR050833">
    <property type="entry name" value="Poly_Biosynth_Transport"/>
</dbReference>
<evidence type="ECO:0000256" key="2">
    <source>
        <dbReference type="ARBA" id="ARBA00022475"/>
    </source>
</evidence>
<feature type="transmembrane region" description="Helical" evidence="6">
    <location>
        <begin position="409"/>
        <end position="431"/>
    </location>
</feature>
<feature type="transmembrane region" description="Helical" evidence="6">
    <location>
        <begin position="171"/>
        <end position="189"/>
    </location>
</feature>
<evidence type="ECO:0000256" key="5">
    <source>
        <dbReference type="ARBA" id="ARBA00023136"/>
    </source>
</evidence>
<name>A0A1F8GTC7_9BACT</name>
<feature type="transmembrane region" description="Helical" evidence="6">
    <location>
        <begin position="317"/>
        <end position="340"/>
    </location>
</feature>
<protein>
    <recommendedName>
        <fullName evidence="9">Polysaccharide biosynthesis protein C-terminal domain-containing protein</fullName>
    </recommendedName>
</protein>
<keyword evidence="2" id="KW-1003">Cell membrane</keyword>
<evidence type="ECO:0008006" key="9">
    <source>
        <dbReference type="Google" id="ProtNLM"/>
    </source>
</evidence>
<evidence type="ECO:0000256" key="4">
    <source>
        <dbReference type="ARBA" id="ARBA00022989"/>
    </source>
</evidence>
<evidence type="ECO:0000256" key="6">
    <source>
        <dbReference type="SAM" id="Phobius"/>
    </source>
</evidence>
<sequence>MNIQERFNYFRQHRFIKNLAILQIGNFGTTILQGICSIIIARLLQPQLFGVYAIAFSLAGLLVLVVSFGVGDAVTTIVGGTHARDDHAGTRGAFMFLAKMSFFIGLLSIVAAALAPSLASKVYHDPQIGWYAGILVIASFISNTFLNFSVLAHQVVGKIKQMTALIFTDQALRNILALSLVAGGLGIAGAMSGHFIGAVVMLFVSVIAWERLRRTHHMFPSARELFTPSPDAHIQKHVSFSAWIALDKNIATLFNLLPVLMVALYVSTTEVTYFKISLAYINLVLGLMGPISTLLNVELPRLREGDPNALRKNFIRVSMYSLACSAALTIAALIVSPIALRILYGASFVPGVKYILGLGIYGAFIGIGVGLGSMWRALDKVKISILINTVTLGVGIPGGLYLIKHFGVWGAVIMVSLWFTVSHLISFSYILRHTRQLKD</sequence>
<dbReference type="AlphaFoldDB" id="A0A1F8GTC7"/>
<dbReference type="EMBL" id="MGKO01000008">
    <property type="protein sequence ID" value="OGN27699.1"/>
    <property type="molecule type" value="Genomic_DNA"/>
</dbReference>
<keyword evidence="3 6" id="KW-0812">Transmembrane</keyword>
<evidence type="ECO:0000313" key="7">
    <source>
        <dbReference type="EMBL" id="OGN27699.1"/>
    </source>
</evidence>
<comment type="subcellular location">
    <subcellularLocation>
        <location evidence="1">Cell membrane</location>
        <topology evidence="1">Multi-pass membrane protein</topology>
    </subcellularLocation>
</comment>
<dbReference type="Proteomes" id="UP000178444">
    <property type="component" value="Unassembled WGS sequence"/>
</dbReference>
<reference evidence="7 8" key="1">
    <citation type="journal article" date="2016" name="Nat. Commun.">
        <title>Thousands of microbial genomes shed light on interconnected biogeochemical processes in an aquifer system.</title>
        <authorList>
            <person name="Anantharaman K."/>
            <person name="Brown C.T."/>
            <person name="Hug L.A."/>
            <person name="Sharon I."/>
            <person name="Castelle C.J."/>
            <person name="Probst A.J."/>
            <person name="Thomas B.C."/>
            <person name="Singh A."/>
            <person name="Wilkins M.J."/>
            <person name="Karaoz U."/>
            <person name="Brodie E.L."/>
            <person name="Williams K.H."/>
            <person name="Hubbard S.S."/>
            <person name="Banfield J.F."/>
        </authorList>
    </citation>
    <scope>NUCLEOTIDE SEQUENCE [LARGE SCALE GENOMIC DNA]</scope>
</reference>
<feature type="transmembrane region" description="Helical" evidence="6">
    <location>
        <begin position="250"/>
        <end position="267"/>
    </location>
</feature>
<feature type="transmembrane region" description="Helical" evidence="6">
    <location>
        <begin position="21"/>
        <end position="43"/>
    </location>
</feature>
<dbReference type="PANTHER" id="PTHR30250:SF11">
    <property type="entry name" value="O-ANTIGEN TRANSPORTER-RELATED"/>
    <property type="match status" value="1"/>
</dbReference>
<evidence type="ECO:0000256" key="3">
    <source>
        <dbReference type="ARBA" id="ARBA00022692"/>
    </source>
</evidence>
<keyword evidence="5 6" id="KW-0472">Membrane</keyword>
<comment type="caution">
    <text evidence="7">The sequence shown here is derived from an EMBL/GenBank/DDBJ whole genome shotgun (WGS) entry which is preliminary data.</text>
</comment>
<dbReference type="Pfam" id="PF13440">
    <property type="entry name" value="Polysacc_synt_3"/>
    <property type="match status" value="1"/>
</dbReference>
<evidence type="ECO:0000256" key="1">
    <source>
        <dbReference type="ARBA" id="ARBA00004651"/>
    </source>
</evidence>
<feature type="transmembrane region" description="Helical" evidence="6">
    <location>
        <begin position="49"/>
        <end position="71"/>
    </location>
</feature>
<feature type="transmembrane region" description="Helical" evidence="6">
    <location>
        <begin position="352"/>
        <end position="371"/>
    </location>
</feature>
<proteinExistence type="predicted"/>
<gene>
    <name evidence="7" type="ORF">A2941_01790</name>
</gene>
<organism evidence="7 8">
    <name type="scientific">Candidatus Yanofskybacteria bacterium RIFCSPLOWO2_01_FULL_49_17</name>
    <dbReference type="NCBI Taxonomy" id="1802700"/>
    <lineage>
        <taxon>Bacteria</taxon>
        <taxon>Candidatus Yanofskyibacteriota</taxon>
    </lineage>
</organism>